<reference evidence="2 3" key="1">
    <citation type="journal article" date="2020" name="mSystems">
        <title>Defining Genomic and Predicted Metabolic Features of the Acetobacterium Genus.</title>
        <authorList>
            <person name="Ross D.E."/>
            <person name="Marshall C.W."/>
            <person name="Gulliver D."/>
            <person name="May H.D."/>
            <person name="Norman R.S."/>
        </authorList>
    </citation>
    <scope>NUCLEOTIDE SEQUENCE [LARGE SCALE GENOMIC DNA]</scope>
    <source>
        <strain evidence="2 3">DSM 9173</strain>
    </source>
</reference>
<feature type="domain" description="Transposase IS204/IS1001/IS1096/IS1165 DDE" evidence="1">
    <location>
        <begin position="13"/>
        <end position="45"/>
    </location>
</feature>
<proteinExistence type="predicted"/>
<organism evidence="2 3">
    <name type="scientific">Acetobacterium tundrae</name>
    <dbReference type="NCBI Taxonomy" id="132932"/>
    <lineage>
        <taxon>Bacteria</taxon>
        <taxon>Bacillati</taxon>
        <taxon>Bacillota</taxon>
        <taxon>Clostridia</taxon>
        <taxon>Eubacteriales</taxon>
        <taxon>Eubacteriaceae</taxon>
        <taxon>Acetobacterium</taxon>
    </lineage>
</organism>
<sequence length="61" mass="7228">MNITLRKHTFYFVFQRFPCHYTNGVLEGLNTKIKTIKPIPFGYKSSFILETEFSLHRSCLN</sequence>
<dbReference type="EMBL" id="WJBB01000015">
    <property type="protein sequence ID" value="MBC3797747.1"/>
    <property type="molecule type" value="Genomic_DNA"/>
</dbReference>
<gene>
    <name evidence="2" type="ORF">GH807_11905</name>
</gene>
<evidence type="ECO:0000313" key="3">
    <source>
        <dbReference type="Proteomes" id="UP000653358"/>
    </source>
</evidence>
<protein>
    <recommendedName>
        <fullName evidence="1">Transposase IS204/IS1001/IS1096/IS1165 DDE domain-containing protein</fullName>
    </recommendedName>
</protein>
<keyword evidence="3" id="KW-1185">Reference proteome</keyword>
<evidence type="ECO:0000259" key="1">
    <source>
        <dbReference type="Pfam" id="PF01610"/>
    </source>
</evidence>
<accession>A0ABR6WMK6</accession>
<dbReference type="InterPro" id="IPR002560">
    <property type="entry name" value="Transposase_DDE"/>
</dbReference>
<name>A0ABR6WMK6_9FIRM</name>
<evidence type="ECO:0000313" key="2">
    <source>
        <dbReference type="EMBL" id="MBC3797747.1"/>
    </source>
</evidence>
<dbReference type="Proteomes" id="UP000653358">
    <property type="component" value="Unassembled WGS sequence"/>
</dbReference>
<dbReference type="Pfam" id="PF01610">
    <property type="entry name" value="DDE_Tnp_ISL3"/>
    <property type="match status" value="1"/>
</dbReference>
<comment type="caution">
    <text evidence="2">The sequence shown here is derived from an EMBL/GenBank/DDBJ whole genome shotgun (WGS) entry which is preliminary data.</text>
</comment>